<feature type="domain" description="Treble clef zinc finger" evidence="1">
    <location>
        <begin position="392"/>
        <end position="446"/>
    </location>
</feature>
<sequence length="617" mass="72809">MIKTIKEVPGMLLYWNLNLNILDLESTKVNSRHYANWICPSCSYQWEAKINDIYKISLKIPDFCPCCNLGKVHISEINSIKAMFPDFENYINYHREDRETISHLLQNQRFNSRHIFQLKCPTCHSSWRDAAINLRLFQSEEKEIFHIGCNEMSYQNHYSEVYPNLGQIYNDELNDSQFDELRLNTNVTKPMYWKCDKCLYDFKMPIDSLFARIRRNGSYCTECNASFNNPLQNSSTNAPLDFLTPNYIDEWSEENNISPNQVDALSDMPVIWSCSKCKGSYTCKVYERTNHSCPFCCNKEMLRGFNTLDKTHPYLKQFLHPKNLESLTDYWHQSTEVITWKCPCCDISFECSAKEMIARTGPENPNFQSCPNFCEWSTSVFKNNSLYNEPILIKEWSEKNKIPMFLALTNVETKKYWWNCSDCKNDYLCSIPIRREIQSCCPYCNNELPLKGVNTLFDIYPELKTIWDTENNITTESVILDYKSNRNYSWRCNKCQLSYRESINVVLNRYLGNATSIDNICPSCNKLDVPCVENNISETHPHLLKEWDYRNNMLLGNPENHTENSKQQVWWICNNNSEHRYKSSVKNRIITEKRNQEPCSICKGFRRKRAHFVQFKK</sequence>
<proteinExistence type="predicted"/>
<dbReference type="Pfam" id="PF14311">
    <property type="entry name" value="DUF4379"/>
    <property type="match status" value="5"/>
</dbReference>
<dbReference type="PANTHER" id="PTHR37317:SF1">
    <property type="entry name" value="ZINC-RIBBON DOMAIN-CONTAINING PROTEIN-RELATED"/>
    <property type="match status" value="1"/>
</dbReference>
<dbReference type="PANTHER" id="PTHR37317">
    <property type="entry name" value="BLR8090 PROTEIN"/>
    <property type="match status" value="1"/>
</dbReference>
<dbReference type="Proteomes" id="UP000278566">
    <property type="component" value="Unassembled WGS sequence"/>
</dbReference>
<dbReference type="InterPro" id="IPR025487">
    <property type="entry name" value="DUF4379"/>
</dbReference>
<dbReference type="AlphaFoldDB" id="A0A3R8LUM8"/>
<accession>A0A3R8LUM8</accession>
<evidence type="ECO:0000313" key="3">
    <source>
        <dbReference type="Proteomes" id="UP000278566"/>
    </source>
</evidence>
<feature type="domain" description="Treble clef zinc finger" evidence="1">
    <location>
        <begin position="467"/>
        <end position="526"/>
    </location>
</feature>
<evidence type="ECO:0000259" key="1">
    <source>
        <dbReference type="Pfam" id="PF14311"/>
    </source>
</evidence>
<name>A0A3R8LUM8_STRSU</name>
<gene>
    <name evidence="2" type="ORF">EI220_11360</name>
</gene>
<evidence type="ECO:0000313" key="2">
    <source>
        <dbReference type="EMBL" id="RRN48485.1"/>
    </source>
</evidence>
<feature type="domain" description="Treble clef zinc finger" evidence="1">
    <location>
        <begin position="248"/>
        <end position="299"/>
    </location>
</feature>
<protein>
    <recommendedName>
        <fullName evidence="1">Treble clef zinc finger domain-containing protein</fullName>
    </recommendedName>
</protein>
<dbReference type="RefSeq" id="WP_125065766.1">
    <property type="nucleotide sequence ID" value="NZ_RRZO01000079.1"/>
</dbReference>
<feature type="domain" description="Treble clef zinc finger" evidence="1">
    <location>
        <begin position="14"/>
        <end position="68"/>
    </location>
</feature>
<dbReference type="EMBL" id="RRZO01000079">
    <property type="protein sequence ID" value="RRN48485.1"/>
    <property type="molecule type" value="Genomic_DNA"/>
</dbReference>
<feature type="domain" description="Treble clef zinc finger" evidence="1">
    <location>
        <begin position="543"/>
        <end position="604"/>
    </location>
</feature>
<organism evidence="2 3">
    <name type="scientific">Streptococcus suis</name>
    <dbReference type="NCBI Taxonomy" id="1307"/>
    <lineage>
        <taxon>Bacteria</taxon>
        <taxon>Bacillati</taxon>
        <taxon>Bacillota</taxon>
        <taxon>Bacilli</taxon>
        <taxon>Lactobacillales</taxon>
        <taxon>Streptococcaceae</taxon>
        <taxon>Streptococcus</taxon>
    </lineage>
</organism>
<reference evidence="2 3" key="1">
    <citation type="submission" date="2018-11" db="EMBL/GenBank/DDBJ databases">
        <title>Changes in penicillin susceptibility of Streptococcus suis isolates by amino acid alterations in the penicillin-binding protein.</title>
        <authorList>
            <person name="Niemann L."/>
            <person name="Eichhorn I."/>
        </authorList>
    </citation>
    <scope>NUCLEOTIDE SEQUENCE [LARGE SCALE GENOMIC DNA]</scope>
    <source>
        <strain evidence="2 3">IMT40738</strain>
    </source>
</reference>
<comment type="caution">
    <text evidence="2">The sequence shown here is derived from an EMBL/GenBank/DDBJ whole genome shotgun (WGS) entry which is preliminary data.</text>
</comment>